<feature type="transmembrane region" description="Helical" evidence="1">
    <location>
        <begin position="6"/>
        <end position="27"/>
    </location>
</feature>
<keyword evidence="1" id="KW-1133">Transmembrane helix</keyword>
<evidence type="ECO:0000256" key="1">
    <source>
        <dbReference type="SAM" id="Phobius"/>
    </source>
</evidence>
<reference evidence="2 3" key="1">
    <citation type="submission" date="2016-08" db="EMBL/GenBank/DDBJ databases">
        <title>Novel Firmicute Genomes.</title>
        <authorList>
            <person name="Poppleton D.I."/>
            <person name="Gribaldo S."/>
        </authorList>
    </citation>
    <scope>NUCLEOTIDE SEQUENCE [LARGE SCALE GENOMIC DNA]</scope>
    <source>
        <strain evidence="2 3">RAOx-1</strain>
    </source>
</reference>
<dbReference type="RefSeq" id="WP_120189816.1">
    <property type="nucleotide sequence ID" value="NZ_MCHY01000008.1"/>
</dbReference>
<proteinExistence type="predicted"/>
<comment type="caution">
    <text evidence="2">The sequence shown here is derived from an EMBL/GenBank/DDBJ whole genome shotgun (WGS) entry which is preliminary data.</text>
</comment>
<feature type="transmembrane region" description="Helical" evidence="1">
    <location>
        <begin position="39"/>
        <end position="61"/>
    </location>
</feature>
<name>A0A419SKL9_9BACL</name>
<gene>
    <name evidence="2" type="ORF">BEP19_09060</name>
</gene>
<accession>A0A419SKL9</accession>
<keyword evidence="3" id="KW-1185">Reference proteome</keyword>
<keyword evidence="1" id="KW-0812">Transmembrane</keyword>
<evidence type="ECO:0000313" key="2">
    <source>
        <dbReference type="EMBL" id="RKD24522.1"/>
    </source>
</evidence>
<dbReference type="AlphaFoldDB" id="A0A419SKL9"/>
<feature type="transmembrane region" description="Helical" evidence="1">
    <location>
        <begin position="73"/>
        <end position="90"/>
    </location>
</feature>
<organism evidence="2 3">
    <name type="scientific">Ammoniphilus oxalaticus</name>
    <dbReference type="NCBI Taxonomy" id="66863"/>
    <lineage>
        <taxon>Bacteria</taxon>
        <taxon>Bacillati</taxon>
        <taxon>Bacillota</taxon>
        <taxon>Bacilli</taxon>
        <taxon>Bacillales</taxon>
        <taxon>Paenibacillaceae</taxon>
        <taxon>Aneurinibacillus group</taxon>
        <taxon>Ammoniphilus</taxon>
    </lineage>
</organism>
<dbReference type="Proteomes" id="UP000284219">
    <property type="component" value="Unassembled WGS sequence"/>
</dbReference>
<dbReference type="EMBL" id="MCHY01000008">
    <property type="protein sequence ID" value="RKD24522.1"/>
    <property type="molecule type" value="Genomic_DNA"/>
</dbReference>
<keyword evidence="1" id="KW-0472">Membrane</keyword>
<dbReference type="OrthoDB" id="2902278at2"/>
<sequence>MVVDEFRLIFLLFIVLLSLFIVGSVLYKGRYKARFKEVGMMAAIVCPILSAKFMWDIGIIADETGRGGDPVSSLMFFVIVGLSFSIFIFTKSRAAVDETWV</sequence>
<protein>
    <submittedName>
        <fullName evidence="2">Uncharacterized protein</fullName>
    </submittedName>
</protein>
<evidence type="ECO:0000313" key="3">
    <source>
        <dbReference type="Proteomes" id="UP000284219"/>
    </source>
</evidence>